<keyword evidence="2" id="KW-1185">Reference proteome</keyword>
<sequence>MVSDYNWTSEQNDDGTFAKLSVNGVVLQSYLELLADIQRDALNLSTRVALVKKSLKNANSKKND</sequence>
<dbReference type="EMBL" id="JANBOJ010000012">
    <property type="protein sequence ID" value="KAJ1725126.1"/>
    <property type="molecule type" value="Genomic_DNA"/>
</dbReference>
<proteinExistence type="predicted"/>
<evidence type="ECO:0000313" key="1">
    <source>
        <dbReference type="EMBL" id="KAJ1725126.1"/>
    </source>
</evidence>
<name>A0A9W8CUW9_9FUNG</name>
<dbReference type="AlphaFoldDB" id="A0A9W8CUW9"/>
<comment type="caution">
    <text evidence="1">The sequence shown here is derived from an EMBL/GenBank/DDBJ whole genome shotgun (WGS) entry which is preliminary data.</text>
</comment>
<dbReference type="OrthoDB" id="10515358at2759"/>
<dbReference type="Proteomes" id="UP001149813">
    <property type="component" value="Unassembled WGS sequence"/>
</dbReference>
<organism evidence="1 2">
    <name type="scientific">Coemansia erecta</name>
    <dbReference type="NCBI Taxonomy" id="147472"/>
    <lineage>
        <taxon>Eukaryota</taxon>
        <taxon>Fungi</taxon>
        <taxon>Fungi incertae sedis</taxon>
        <taxon>Zoopagomycota</taxon>
        <taxon>Kickxellomycotina</taxon>
        <taxon>Kickxellomycetes</taxon>
        <taxon>Kickxellales</taxon>
        <taxon>Kickxellaceae</taxon>
        <taxon>Coemansia</taxon>
    </lineage>
</organism>
<gene>
    <name evidence="1" type="ORF">LPJ53_000689</name>
</gene>
<protein>
    <submittedName>
        <fullName evidence="1">Uncharacterized protein</fullName>
    </submittedName>
</protein>
<reference evidence="1" key="1">
    <citation type="submission" date="2022-07" db="EMBL/GenBank/DDBJ databases">
        <title>Phylogenomic reconstructions and comparative analyses of Kickxellomycotina fungi.</title>
        <authorList>
            <person name="Reynolds N.K."/>
            <person name="Stajich J.E."/>
            <person name="Barry K."/>
            <person name="Grigoriev I.V."/>
            <person name="Crous P."/>
            <person name="Smith M.E."/>
        </authorList>
    </citation>
    <scope>NUCLEOTIDE SEQUENCE</scope>
    <source>
        <strain evidence="1">NBRC 32514</strain>
    </source>
</reference>
<accession>A0A9W8CUW9</accession>
<evidence type="ECO:0000313" key="2">
    <source>
        <dbReference type="Proteomes" id="UP001149813"/>
    </source>
</evidence>